<sequence>MQLSRRGILAAALVAGAAGVAAPALAAKMKPAGAKGAEAKGASFLLRGVTLETGYRREGGEVIGTETAKASVLVRGGKIAAILPADAPAPMGVAVRDAKGMLLLPSFRDMHIHLDKTFYGGPWVPPRKRTEGIRGQIKLEQTLLPQLLPTLEERAGKLVDLLQSNGTTFARSQCNVDPVVGTKHVELLKHALDSRADGFGHEIVAFPQHGFVSADLIPTMRAAMAAGATHVGGIDPTALDGGMEKSVDAMMQVALDMDKGVDIHLHEPGASGIAAIRRIADTVEREPELRGKVTLSHAFSMMSLPAPEMEDLAARLAALDMSVASTLPFGTRMMPIPILLDKGVKVYTGTDSVEDHWSVFGSGDVLEKAKLACQLYGWSDEYTISQSLKIATGGPTPLDAAGKQVWPKAGDAADMVLVPAACSAEAVARQSPRKAVFHAGNLVSGALDAA</sequence>
<keyword evidence="1" id="KW-0732">Signal</keyword>
<dbReference type="OrthoDB" id="9815027at2"/>
<name>A0A1D8A8V6_9SPHN</name>
<dbReference type="Pfam" id="PF07969">
    <property type="entry name" value="Amidohydro_3"/>
    <property type="match status" value="1"/>
</dbReference>
<evidence type="ECO:0000313" key="3">
    <source>
        <dbReference type="EMBL" id="AOR78543.1"/>
    </source>
</evidence>
<accession>A0A1D8A8V6</accession>
<gene>
    <name evidence="3" type="ORF">BES08_06715</name>
</gene>
<dbReference type="EMBL" id="CP017075">
    <property type="protein sequence ID" value="AOR78543.1"/>
    <property type="molecule type" value="Genomic_DNA"/>
</dbReference>
<protein>
    <submittedName>
        <fullName evidence="3">Deaminase</fullName>
    </submittedName>
</protein>
<feature type="domain" description="Amidohydrolase 3" evidence="2">
    <location>
        <begin position="223"/>
        <end position="432"/>
    </location>
</feature>
<dbReference type="PANTHER" id="PTHR32027:SF9">
    <property type="entry name" value="BLL3847 PROTEIN"/>
    <property type="match status" value="1"/>
</dbReference>
<dbReference type="Gene3D" id="2.30.40.10">
    <property type="entry name" value="Urease, subunit C, domain 1"/>
    <property type="match status" value="1"/>
</dbReference>
<dbReference type="GO" id="GO:0016814">
    <property type="term" value="F:hydrolase activity, acting on carbon-nitrogen (but not peptide) bonds, in cyclic amidines"/>
    <property type="evidence" value="ECO:0007669"/>
    <property type="project" value="TreeGrafter"/>
</dbReference>
<dbReference type="Proteomes" id="UP000094626">
    <property type="component" value="Chromosome"/>
</dbReference>
<evidence type="ECO:0000259" key="2">
    <source>
        <dbReference type="Pfam" id="PF07969"/>
    </source>
</evidence>
<dbReference type="NCBIfam" id="NF005312">
    <property type="entry name" value="PRK06846.1"/>
    <property type="match status" value="1"/>
</dbReference>
<dbReference type="InterPro" id="IPR011059">
    <property type="entry name" value="Metal-dep_hydrolase_composite"/>
</dbReference>
<dbReference type="CDD" id="cd01293">
    <property type="entry name" value="Bact_CD"/>
    <property type="match status" value="1"/>
</dbReference>
<dbReference type="SUPFAM" id="SSF51338">
    <property type="entry name" value="Composite domain of metallo-dependent hydrolases"/>
    <property type="match status" value="1"/>
</dbReference>
<dbReference type="SUPFAM" id="SSF51556">
    <property type="entry name" value="Metallo-dependent hydrolases"/>
    <property type="match status" value="1"/>
</dbReference>
<feature type="signal peptide" evidence="1">
    <location>
        <begin position="1"/>
        <end position="26"/>
    </location>
</feature>
<organism evidence="3 4">
    <name type="scientific">Novosphingobium resinovorum</name>
    <dbReference type="NCBI Taxonomy" id="158500"/>
    <lineage>
        <taxon>Bacteria</taxon>
        <taxon>Pseudomonadati</taxon>
        <taxon>Pseudomonadota</taxon>
        <taxon>Alphaproteobacteria</taxon>
        <taxon>Sphingomonadales</taxon>
        <taxon>Sphingomonadaceae</taxon>
        <taxon>Novosphingobium</taxon>
    </lineage>
</organism>
<dbReference type="AlphaFoldDB" id="A0A1D8A8V6"/>
<dbReference type="InterPro" id="IPR013108">
    <property type="entry name" value="Amidohydro_3"/>
</dbReference>
<dbReference type="InterPro" id="IPR052349">
    <property type="entry name" value="Metallo-hydrolase_Enzymes"/>
</dbReference>
<dbReference type="Gene3D" id="3.20.20.140">
    <property type="entry name" value="Metal-dependent hydrolases"/>
    <property type="match status" value="1"/>
</dbReference>
<feature type="chain" id="PRO_5009104825" evidence="1">
    <location>
        <begin position="27"/>
        <end position="450"/>
    </location>
</feature>
<dbReference type="PANTHER" id="PTHR32027">
    <property type="entry name" value="CYTOSINE DEAMINASE"/>
    <property type="match status" value="1"/>
</dbReference>
<reference evidence="4" key="1">
    <citation type="journal article" date="2017" name="J. Biotechnol.">
        <title>Complete genome sequence of Novosphingobium resinovorum SA1, a versatile xenobiotic-degrading bacterium capable of utilizing sulfanilic acid.</title>
        <authorList>
            <person name="Hegedus B."/>
            <person name="Kos P.B."/>
            <person name="Balint B."/>
            <person name="Maroti G."/>
            <person name="Gan H.M."/>
            <person name="Perei K."/>
            <person name="Rakhely G."/>
        </authorList>
    </citation>
    <scope>NUCLEOTIDE SEQUENCE [LARGE SCALE GENOMIC DNA]</scope>
    <source>
        <strain evidence="4">SA1</strain>
    </source>
</reference>
<evidence type="ECO:0000313" key="4">
    <source>
        <dbReference type="Proteomes" id="UP000094626"/>
    </source>
</evidence>
<evidence type="ECO:0000256" key="1">
    <source>
        <dbReference type="SAM" id="SignalP"/>
    </source>
</evidence>
<keyword evidence="4" id="KW-1185">Reference proteome</keyword>
<proteinExistence type="predicted"/>
<dbReference type="InterPro" id="IPR032466">
    <property type="entry name" value="Metal_Hydrolase"/>
</dbReference>
<dbReference type="InterPro" id="IPR006311">
    <property type="entry name" value="TAT_signal"/>
</dbReference>
<dbReference type="PROSITE" id="PS51318">
    <property type="entry name" value="TAT"/>
    <property type="match status" value="1"/>
</dbReference>
<dbReference type="KEGG" id="nre:BES08_06715"/>